<name>A0AAV3QER6_LITER</name>
<evidence type="ECO:0000313" key="2">
    <source>
        <dbReference type="EMBL" id="GAA0161135.1"/>
    </source>
</evidence>
<dbReference type="EMBL" id="BAABME010004087">
    <property type="protein sequence ID" value="GAA0161135.1"/>
    <property type="molecule type" value="Genomic_DNA"/>
</dbReference>
<proteinExistence type="inferred from homology"/>
<dbReference type="Gene3D" id="1.20.1250.20">
    <property type="entry name" value="MFS general substrate transporter like domains"/>
    <property type="match status" value="1"/>
</dbReference>
<keyword evidence="3" id="KW-1185">Reference proteome</keyword>
<reference evidence="2 3" key="1">
    <citation type="submission" date="2024-01" db="EMBL/GenBank/DDBJ databases">
        <title>The complete chloroplast genome sequence of Lithospermum erythrorhizon: insights into the phylogenetic relationship among Boraginaceae species and the maternal lineages of purple gromwells.</title>
        <authorList>
            <person name="Okada T."/>
            <person name="Watanabe K."/>
        </authorList>
    </citation>
    <scope>NUCLEOTIDE SEQUENCE [LARGE SCALE GENOMIC DNA]</scope>
</reference>
<evidence type="ECO:0000256" key="1">
    <source>
        <dbReference type="ARBA" id="ARBA00044504"/>
    </source>
</evidence>
<dbReference type="InterPro" id="IPR036259">
    <property type="entry name" value="MFS_trans_sf"/>
</dbReference>
<evidence type="ECO:0000313" key="3">
    <source>
        <dbReference type="Proteomes" id="UP001454036"/>
    </source>
</evidence>
<protein>
    <submittedName>
        <fullName evidence="2">Uncharacterized protein</fullName>
    </submittedName>
</protein>
<comment type="caution">
    <text evidence="2">The sequence shown here is derived from an EMBL/GenBank/DDBJ whole genome shotgun (WGS) entry which is preliminary data.</text>
</comment>
<sequence>MQEIESQPSSWEDYVDCRNRPAIKGRHGGMMAASFVLVVEILENLAYLANASNLLSSLLFLVDFYLMLSSPPLPFTS</sequence>
<dbReference type="Proteomes" id="UP001454036">
    <property type="component" value="Unassembled WGS sequence"/>
</dbReference>
<dbReference type="AlphaFoldDB" id="A0AAV3QER6"/>
<accession>A0AAV3QER6</accession>
<gene>
    <name evidence="2" type="ORF">LIER_17523</name>
</gene>
<organism evidence="2 3">
    <name type="scientific">Lithospermum erythrorhizon</name>
    <name type="common">Purple gromwell</name>
    <name type="synonym">Lithospermum officinale var. erythrorhizon</name>
    <dbReference type="NCBI Taxonomy" id="34254"/>
    <lineage>
        <taxon>Eukaryota</taxon>
        <taxon>Viridiplantae</taxon>
        <taxon>Streptophyta</taxon>
        <taxon>Embryophyta</taxon>
        <taxon>Tracheophyta</taxon>
        <taxon>Spermatophyta</taxon>
        <taxon>Magnoliopsida</taxon>
        <taxon>eudicotyledons</taxon>
        <taxon>Gunneridae</taxon>
        <taxon>Pentapetalae</taxon>
        <taxon>asterids</taxon>
        <taxon>lamiids</taxon>
        <taxon>Boraginales</taxon>
        <taxon>Boraginaceae</taxon>
        <taxon>Boraginoideae</taxon>
        <taxon>Lithospermeae</taxon>
        <taxon>Lithospermum</taxon>
    </lineage>
</organism>
<comment type="similarity">
    <text evidence="1">Belongs to the major facilitator superfamily. Phosphate:H(+) symporter (TC 2.A.1.9) family.</text>
</comment>